<dbReference type="EMBL" id="QWIP01000206">
    <property type="protein sequence ID" value="RMY69300.1"/>
    <property type="molecule type" value="Genomic_DNA"/>
</dbReference>
<reference evidence="2 3" key="1">
    <citation type="journal article" date="2018" name="BMC Genomics">
        <title>Genomic evidence for intraspecific hybridization in a clonal and extremely halotolerant yeast.</title>
        <authorList>
            <person name="Gostincar C."/>
            <person name="Stajich J.E."/>
            <person name="Zupancic J."/>
            <person name="Zalar P."/>
            <person name="Gunde-Cimerman N."/>
        </authorList>
    </citation>
    <scope>NUCLEOTIDE SEQUENCE [LARGE SCALE GENOMIC DNA]</scope>
    <source>
        <strain evidence="2 3">EXF-2682</strain>
    </source>
</reference>
<dbReference type="Proteomes" id="UP000269276">
    <property type="component" value="Unassembled WGS sequence"/>
</dbReference>
<proteinExistence type="predicted"/>
<sequence>MTLNASLARFETHHEDDSAGPSNTSVEQKIRHMQAIRTGKPFSYVRFKDGPTSSRPTNPEAFCSMAALRKHRIAYVRERDYGPREVVVRDLITGQVITAMSDSREHVQCLTLSTTHAGFVTAAGRLHTIRFDDDTQSMSSSRLPSSLINEMASDGDFSLLLLPSEPSPHIRSVLALYNTKTHALVGSAFAHQTAGNPARCLQPMFLLVDARTLHVDIFSTESKGDVAARESSFVGHMRFNLSDIGRIGNLQPVATDLISVPRAKLKSFHRKPFTNIRPTGEDDEFHLVPVVCDEDDGSNDDTSNGNNFCPMVLFNRRQCRLRISNVEGRLAGENDALNRYIDPGTIVPRFDDQKPLRVPQFDARGVRWKDTYFSHALCSDFATFADEPRLRDYEIRHTSYTCLNGTLNTMEVDPYESIFTMGNDSYLVAFDFWGLKAVEGICVYSFEEDVPLAGGQSTCLWDGDTVSDDADSDDDVVNDESGEKREKCSWLDMRDLNRSILRRKKGLNIWD</sequence>
<dbReference type="VEuPathDB" id="FungiDB:BTJ68_09850"/>
<gene>
    <name evidence="2" type="ORF">D0863_06528</name>
</gene>
<evidence type="ECO:0000313" key="3">
    <source>
        <dbReference type="Proteomes" id="UP000269276"/>
    </source>
</evidence>
<evidence type="ECO:0000256" key="1">
    <source>
        <dbReference type="SAM" id="MobiDB-lite"/>
    </source>
</evidence>
<name>A0A3M7DYU3_HORWE</name>
<organism evidence="2 3">
    <name type="scientific">Hortaea werneckii</name>
    <name type="common">Black yeast</name>
    <name type="synonym">Cladosporium werneckii</name>
    <dbReference type="NCBI Taxonomy" id="91943"/>
    <lineage>
        <taxon>Eukaryota</taxon>
        <taxon>Fungi</taxon>
        <taxon>Dikarya</taxon>
        <taxon>Ascomycota</taxon>
        <taxon>Pezizomycotina</taxon>
        <taxon>Dothideomycetes</taxon>
        <taxon>Dothideomycetidae</taxon>
        <taxon>Mycosphaerellales</taxon>
        <taxon>Teratosphaeriaceae</taxon>
        <taxon>Hortaea</taxon>
    </lineage>
</organism>
<accession>A0A3M7DYU3</accession>
<comment type="caution">
    <text evidence="2">The sequence shown here is derived from an EMBL/GenBank/DDBJ whole genome shotgun (WGS) entry which is preliminary data.</text>
</comment>
<feature type="region of interest" description="Disordered" evidence="1">
    <location>
        <begin position="1"/>
        <end position="26"/>
    </location>
</feature>
<protein>
    <submittedName>
        <fullName evidence="2">Uncharacterized protein</fullName>
    </submittedName>
</protein>
<evidence type="ECO:0000313" key="2">
    <source>
        <dbReference type="EMBL" id="RMY69300.1"/>
    </source>
</evidence>
<dbReference type="AlphaFoldDB" id="A0A3M7DYU3"/>
<dbReference type="OrthoDB" id="3865826at2759"/>